<organism evidence="3 4">
    <name type="scientific">Citrullus colocynthis</name>
    <name type="common">colocynth</name>
    <dbReference type="NCBI Taxonomy" id="252529"/>
    <lineage>
        <taxon>Eukaryota</taxon>
        <taxon>Viridiplantae</taxon>
        <taxon>Streptophyta</taxon>
        <taxon>Embryophyta</taxon>
        <taxon>Tracheophyta</taxon>
        <taxon>Spermatophyta</taxon>
        <taxon>Magnoliopsida</taxon>
        <taxon>eudicotyledons</taxon>
        <taxon>Gunneridae</taxon>
        <taxon>Pentapetalae</taxon>
        <taxon>rosids</taxon>
        <taxon>fabids</taxon>
        <taxon>Cucurbitales</taxon>
        <taxon>Cucurbitaceae</taxon>
        <taxon>Benincaseae</taxon>
        <taxon>Citrullus</taxon>
    </lineage>
</organism>
<proteinExistence type="predicted"/>
<keyword evidence="4" id="KW-1185">Reference proteome</keyword>
<feature type="region of interest" description="Disordered" evidence="1">
    <location>
        <begin position="111"/>
        <end position="135"/>
    </location>
</feature>
<keyword evidence="2" id="KW-1133">Transmembrane helix</keyword>
<dbReference type="EMBL" id="OZ021735">
    <property type="protein sequence ID" value="CAK9309605.1"/>
    <property type="molecule type" value="Genomic_DNA"/>
</dbReference>
<evidence type="ECO:0000313" key="4">
    <source>
        <dbReference type="Proteomes" id="UP001642487"/>
    </source>
</evidence>
<protein>
    <submittedName>
        <fullName evidence="3">Uncharacterized protein</fullName>
    </submittedName>
</protein>
<reference evidence="3 4" key="1">
    <citation type="submission" date="2024-03" db="EMBL/GenBank/DDBJ databases">
        <authorList>
            <person name="Gkanogiannis A."/>
            <person name="Becerra Lopez-Lavalle L."/>
        </authorList>
    </citation>
    <scope>NUCLEOTIDE SEQUENCE [LARGE SCALE GENOMIC DNA]</scope>
</reference>
<dbReference type="PANTHER" id="PTHR37196">
    <property type="entry name" value="TRANSMEMBRANE PROTEIN"/>
    <property type="match status" value="1"/>
</dbReference>
<evidence type="ECO:0000313" key="3">
    <source>
        <dbReference type="EMBL" id="CAK9309605.1"/>
    </source>
</evidence>
<evidence type="ECO:0000256" key="2">
    <source>
        <dbReference type="SAM" id="Phobius"/>
    </source>
</evidence>
<evidence type="ECO:0000256" key="1">
    <source>
        <dbReference type="SAM" id="MobiDB-lite"/>
    </source>
</evidence>
<dbReference type="PANTHER" id="PTHR37196:SF2">
    <property type="entry name" value="TRANSMEMBRANE PROTEIN"/>
    <property type="match status" value="1"/>
</dbReference>
<keyword evidence="2" id="KW-0812">Transmembrane</keyword>
<accession>A0ABP0XSC1</accession>
<name>A0ABP0XSC1_9ROSI</name>
<dbReference type="Proteomes" id="UP001642487">
    <property type="component" value="Chromosome 1"/>
</dbReference>
<feature type="compositionally biased region" description="Basic residues" evidence="1">
    <location>
        <begin position="125"/>
        <end position="135"/>
    </location>
</feature>
<keyword evidence="2" id="KW-0472">Membrane</keyword>
<sequence length="135" mass="15204">MNCISSSIELPLLRPHLKPNRRQLQQNSPPKNLHMFRHIYISPQTYRFDPLRANAILPTSLILGNSTIPPAQSGEVSVLLQTGGVLLIAYLIANFILPEFIMKSYRSDESDGKAAVEDEESSEGRKKRGFSGRRR</sequence>
<feature type="transmembrane region" description="Helical" evidence="2">
    <location>
        <begin position="78"/>
        <end position="97"/>
    </location>
</feature>
<gene>
    <name evidence="3" type="ORF">CITCOLO1_LOCUS1188</name>
</gene>